<name>A0ABX0FPN6_9BURK</name>
<reference evidence="8" key="2">
    <citation type="submission" date="2023-07" db="EMBL/GenBank/DDBJ databases">
        <title>Duganella aceri sp. nov., isolated from tree sap.</title>
        <authorList>
            <person name="Kim I.S."/>
        </authorList>
    </citation>
    <scope>NUCLEOTIDE SEQUENCE [LARGE SCALE GENOMIC DNA]</scope>
    <source>
        <strain evidence="8">SAP-35</strain>
    </source>
</reference>
<organism evidence="7 8">
    <name type="scientific">Duganella aceris</name>
    <dbReference type="NCBI Taxonomy" id="2703883"/>
    <lineage>
        <taxon>Bacteria</taxon>
        <taxon>Pseudomonadati</taxon>
        <taxon>Pseudomonadota</taxon>
        <taxon>Betaproteobacteria</taxon>
        <taxon>Burkholderiales</taxon>
        <taxon>Oxalobacteraceae</taxon>
        <taxon>Telluria group</taxon>
        <taxon>Duganella</taxon>
    </lineage>
</organism>
<dbReference type="PRINTS" id="PR00127">
    <property type="entry name" value="CLPPROTEASEP"/>
</dbReference>
<evidence type="ECO:0000256" key="5">
    <source>
        <dbReference type="ARBA" id="ARBA00022825"/>
    </source>
</evidence>
<sequence>MPTPTAQTKEPAKWYTIRASAKAVAGAVQAATSAEILIYGDIGESWYDDTVAAKDFVREVGALDVDAITVRINSFGGSVTDGIAIFNALKRHKATVTTVVDAIAASVASLIAMAGDTIEMAENALLMIHAPWLQYVSGNAVDLREYADMLDTYSDAMATSYASRSNDKAGTLALLQDGKDHWYTAEEALAAKFIDQVVASLPIAASAHIKPFIQARYASFPEIVESAAPVAAALPTPSKESTTMTIPAPAAAAAPAPAVDATQAAASAAVVAALAADKTRRTDITTAFAKFSAHEGMSVIQAACLDDQACTVDQANAKILAHLGKDSGPIAGSHIITLEDSRDKFRAGAAAALMAKAKLGKDDSANNFRSYGLMDLARECLAHAGVNARGMDKMTLVAAAFTHTGSDFPLLLQNVADKAMLKGYQEAEETFQKWTSKGTLGDFKPGKRVDLNSFPALAKIQDGGEYTYATVGDRGETVQLATYGKMFPITRQTIINDDLDAFSKIPRYMGRAAIRTIGDLVYAILTSNPVMRDNVALFHANHKNLMGGSGISTGSVDAMRVLMGKQTDGNAVLNIRMAQLLVPLALEGTANVVRDSEYEVGAATKNNTTPNFVRNTFEVISDARLDAASATGWYGTANSSVTDTVEVSYLDGVETPTLEQQNGWNVDGVEFKVRMDAGVAPLDFRTMVANPGA</sequence>
<dbReference type="InterPro" id="IPR029045">
    <property type="entry name" value="ClpP/crotonase-like_dom_sf"/>
</dbReference>
<dbReference type="NCBIfam" id="NF045540">
    <property type="entry name" value="scaf_prot_MCP1"/>
    <property type="match status" value="1"/>
</dbReference>
<protein>
    <recommendedName>
        <fullName evidence="6">ATP-dependent Clp protease proteolytic subunit</fullName>
    </recommendedName>
</protein>
<evidence type="ECO:0000313" key="8">
    <source>
        <dbReference type="Proteomes" id="UP000666369"/>
    </source>
</evidence>
<dbReference type="PANTHER" id="PTHR10381:SF70">
    <property type="entry name" value="ATP-DEPENDENT CLP PROTEASE PROTEOLYTIC SUBUNIT"/>
    <property type="match status" value="1"/>
</dbReference>
<evidence type="ECO:0000256" key="4">
    <source>
        <dbReference type="ARBA" id="ARBA00022801"/>
    </source>
</evidence>
<dbReference type="Pfam" id="PF25209">
    <property type="entry name" value="Phage_capsid_4"/>
    <property type="match status" value="1"/>
</dbReference>
<dbReference type="Proteomes" id="UP000666369">
    <property type="component" value="Unassembled WGS sequence"/>
</dbReference>
<dbReference type="InterPro" id="IPR023562">
    <property type="entry name" value="ClpP/TepA"/>
</dbReference>
<dbReference type="RefSeq" id="WP_166106265.1">
    <property type="nucleotide sequence ID" value="NZ_JAADJT010000009.1"/>
</dbReference>
<dbReference type="Pfam" id="PF00574">
    <property type="entry name" value="CLP_protease"/>
    <property type="match status" value="1"/>
</dbReference>
<evidence type="ECO:0000256" key="6">
    <source>
        <dbReference type="RuleBase" id="RU003567"/>
    </source>
</evidence>
<keyword evidence="2" id="KW-0963">Cytoplasm</keyword>
<evidence type="ECO:0000313" key="7">
    <source>
        <dbReference type="EMBL" id="NGZ86415.1"/>
    </source>
</evidence>
<evidence type="ECO:0000256" key="2">
    <source>
        <dbReference type="ARBA" id="ARBA00022490"/>
    </source>
</evidence>
<dbReference type="EMBL" id="JAADJT010000009">
    <property type="protein sequence ID" value="NGZ86415.1"/>
    <property type="molecule type" value="Genomic_DNA"/>
</dbReference>
<keyword evidence="4" id="KW-0378">Hydrolase</keyword>
<comment type="similarity">
    <text evidence="1 6">Belongs to the peptidase S14 family.</text>
</comment>
<proteinExistence type="inferred from homology"/>
<keyword evidence="5" id="KW-0720">Serine protease</keyword>
<evidence type="ECO:0000256" key="3">
    <source>
        <dbReference type="ARBA" id="ARBA00022670"/>
    </source>
</evidence>
<comment type="caution">
    <text evidence="7">The sequence shown here is derived from an EMBL/GenBank/DDBJ whole genome shotgun (WGS) entry which is preliminary data.</text>
</comment>
<reference evidence="7 8" key="1">
    <citation type="submission" date="2020-01" db="EMBL/GenBank/DDBJ databases">
        <authorList>
            <person name="Lee S.D."/>
        </authorList>
    </citation>
    <scope>NUCLEOTIDE SEQUENCE [LARGE SCALE GENOMIC DNA]</scope>
    <source>
        <strain evidence="7 8">SAP-35</strain>
    </source>
</reference>
<dbReference type="InterPro" id="IPR001907">
    <property type="entry name" value="ClpP"/>
</dbReference>
<evidence type="ECO:0000256" key="1">
    <source>
        <dbReference type="ARBA" id="ARBA00007039"/>
    </source>
</evidence>
<gene>
    <name evidence="7" type="ORF">GW587_19410</name>
</gene>
<keyword evidence="3 7" id="KW-0645">Protease</keyword>
<dbReference type="PANTHER" id="PTHR10381">
    <property type="entry name" value="ATP-DEPENDENT CLP PROTEASE PROTEOLYTIC SUBUNIT"/>
    <property type="match status" value="1"/>
</dbReference>
<dbReference type="CDD" id="cd07016">
    <property type="entry name" value="S14_ClpP_1"/>
    <property type="match status" value="1"/>
</dbReference>
<dbReference type="Gene3D" id="3.90.226.10">
    <property type="entry name" value="2-enoyl-CoA Hydratase, Chain A, domain 1"/>
    <property type="match status" value="1"/>
</dbReference>
<dbReference type="GO" id="GO:0008233">
    <property type="term" value="F:peptidase activity"/>
    <property type="evidence" value="ECO:0007669"/>
    <property type="project" value="UniProtKB-KW"/>
</dbReference>
<accession>A0ABX0FPN6</accession>
<dbReference type="GO" id="GO:0006508">
    <property type="term" value="P:proteolysis"/>
    <property type="evidence" value="ECO:0007669"/>
    <property type="project" value="UniProtKB-KW"/>
</dbReference>
<keyword evidence="8" id="KW-1185">Reference proteome</keyword>
<dbReference type="NCBIfam" id="NF045542">
    <property type="entry name" value="Clp_rel_HeadMat"/>
    <property type="match status" value="1"/>
</dbReference>
<dbReference type="SUPFAM" id="SSF52096">
    <property type="entry name" value="ClpP/crotonase"/>
    <property type="match status" value="1"/>
</dbReference>